<sequence>MSQTPLPAPPTHLDLSNIQRDILGGLPKRTETCIFFKISDDVDAFRKHLFQLIPHITTVSQVQKDQNAIKEHRRQNQPGLFPLAGLNIAFSQAGLVKLGVTDDIKDSAFTAGQLADAPNLQDVPISWDLAFKRVIHGVILVTGDSHESVDKIIQHVEALFGVHLPHATILEVLRIRGDVRPGAEKGHEHFGFNDGISQPGVQGFDKQLNPGQVAVKPGVILVGEDGDSVTGRPTWAKDGSFLVFRRLAQLVPEFNQFLADNPIVLPGLSPEQGSELLGARLVGRWKSGAPVDITPLQDDPALGNDPTRNNNFSYAGEQDSETRCPFAAHTRKTNPRDDLEQLTPPTSVDPFRIIRRAIPYGPELSKGEIAEKKTIHDRGLLFICYQSNIENGFQFIQKNWANNPAFPPPPPNPPKAIQPGFDPIIGQAAGAAARTMSGDQPGSQASQLSLPIEFVISRGGEYFFTPSISALRNTLARHAR</sequence>
<dbReference type="Pfam" id="PF21105">
    <property type="entry name" value="DyP_N"/>
    <property type="match status" value="1"/>
</dbReference>
<evidence type="ECO:0000256" key="2">
    <source>
        <dbReference type="ARBA" id="ARBA00022559"/>
    </source>
</evidence>
<keyword evidence="3" id="KW-0349">Heme</keyword>
<evidence type="ECO:0000313" key="12">
    <source>
        <dbReference type="EMBL" id="KDQ59140.1"/>
    </source>
</evidence>
<keyword evidence="2" id="KW-0575">Peroxidase</keyword>
<evidence type="ECO:0000259" key="10">
    <source>
        <dbReference type="Pfam" id="PF20628"/>
    </source>
</evidence>
<comment type="similarity">
    <text evidence="8">Belongs to the DyP-type peroxidase family.</text>
</comment>
<dbReference type="InterPro" id="IPR049509">
    <property type="entry name" value="DyP_N"/>
</dbReference>
<evidence type="ECO:0000256" key="7">
    <source>
        <dbReference type="ARBA" id="ARBA00023004"/>
    </source>
</evidence>
<keyword evidence="6" id="KW-0560">Oxidoreductase</keyword>
<evidence type="ECO:0000256" key="5">
    <source>
        <dbReference type="ARBA" id="ARBA00022729"/>
    </source>
</evidence>
<comment type="cofactor">
    <cofactor evidence="1">
        <name>heme b</name>
        <dbReference type="ChEBI" id="CHEBI:60344"/>
    </cofactor>
</comment>
<organism evidence="12 13">
    <name type="scientific">Jaapia argillacea MUCL 33604</name>
    <dbReference type="NCBI Taxonomy" id="933084"/>
    <lineage>
        <taxon>Eukaryota</taxon>
        <taxon>Fungi</taxon>
        <taxon>Dikarya</taxon>
        <taxon>Basidiomycota</taxon>
        <taxon>Agaricomycotina</taxon>
        <taxon>Agaricomycetes</taxon>
        <taxon>Agaricomycetidae</taxon>
        <taxon>Jaapiales</taxon>
        <taxon>Jaapiaceae</taxon>
        <taxon>Jaapia</taxon>
    </lineage>
</organism>
<evidence type="ECO:0000313" key="13">
    <source>
        <dbReference type="Proteomes" id="UP000027265"/>
    </source>
</evidence>
<dbReference type="PANTHER" id="PTHR30521:SF4">
    <property type="entry name" value="DEFERROCHELATASE"/>
    <property type="match status" value="1"/>
</dbReference>
<dbReference type="InterPro" id="IPR011008">
    <property type="entry name" value="Dimeric_a/b-barrel"/>
</dbReference>
<evidence type="ECO:0000256" key="6">
    <source>
        <dbReference type="ARBA" id="ARBA00023002"/>
    </source>
</evidence>
<evidence type="ECO:0008006" key="14">
    <source>
        <dbReference type="Google" id="ProtNLM"/>
    </source>
</evidence>
<dbReference type="OrthoDB" id="3207336at2759"/>
<proteinExistence type="inferred from homology"/>
<dbReference type="AlphaFoldDB" id="A0A067PZ14"/>
<dbReference type="Proteomes" id="UP000027265">
    <property type="component" value="Unassembled WGS sequence"/>
</dbReference>
<accession>A0A067PZ14</accession>
<name>A0A067PZ14_9AGAM</name>
<dbReference type="PROSITE" id="PS51404">
    <property type="entry name" value="DYP_PEROXIDASE"/>
    <property type="match status" value="1"/>
</dbReference>
<dbReference type="SUPFAM" id="SSF54909">
    <property type="entry name" value="Dimeric alpha+beta barrel"/>
    <property type="match status" value="1"/>
</dbReference>
<dbReference type="Pfam" id="PF20628">
    <property type="entry name" value="Dyp_perox_C"/>
    <property type="match status" value="1"/>
</dbReference>
<feature type="domain" description="DyP dimeric alpha+beta barrel" evidence="11">
    <location>
        <begin position="17"/>
        <end position="181"/>
    </location>
</feature>
<keyword evidence="4" id="KW-0479">Metal-binding</keyword>
<gene>
    <name evidence="12" type="ORF">JAAARDRAFT_57097</name>
</gene>
<dbReference type="GO" id="GO:0004601">
    <property type="term" value="F:peroxidase activity"/>
    <property type="evidence" value="ECO:0007669"/>
    <property type="project" value="UniProtKB-KW"/>
</dbReference>
<protein>
    <recommendedName>
        <fullName evidence="14">Dyp-type peroxidase</fullName>
    </recommendedName>
</protein>
<dbReference type="InterPro" id="IPR048328">
    <property type="entry name" value="Dyp_perox_C"/>
</dbReference>
<dbReference type="InterPro" id="IPR006314">
    <property type="entry name" value="Dyp_peroxidase"/>
</dbReference>
<evidence type="ECO:0000256" key="4">
    <source>
        <dbReference type="ARBA" id="ARBA00022723"/>
    </source>
</evidence>
<keyword evidence="13" id="KW-1185">Reference proteome</keyword>
<evidence type="ECO:0000256" key="3">
    <source>
        <dbReference type="ARBA" id="ARBA00022617"/>
    </source>
</evidence>
<dbReference type="STRING" id="933084.A0A067PZ14"/>
<dbReference type="GO" id="GO:0020037">
    <property type="term" value="F:heme binding"/>
    <property type="evidence" value="ECO:0007669"/>
    <property type="project" value="InterPro"/>
</dbReference>
<dbReference type="GO" id="GO:0005829">
    <property type="term" value="C:cytosol"/>
    <property type="evidence" value="ECO:0007669"/>
    <property type="project" value="TreeGrafter"/>
</dbReference>
<dbReference type="GO" id="GO:0046872">
    <property type="term" value="F:metal ion binding"/>
    <property type="evidence" value="ECO:0007669"/>
    <property type="project" value="UniProtKB-KW"/>
</dbReference>
<feature type="domain" description="Dyp-type peroxidase C-terminal" evidence="10">
    <location>
        <begin position="230"/>
        <end position="401"/>
    </location>
</feature>
<keyword evidence="5" id="KW-0732">Signal</keyword>
<evidence type="ECO:0000256" key="1">
    <source>
        <dbReference type="ARBA" id="ARBA00001970"/>
    </source>
</evidence>
<dbReference type="HOGENOM" id="CLU_015125_2_0_1"/>
<keyword evidence="7" id="KW-0408">Iron</keyword>
<reference evidence="13" key="1">
    <citation type="journal article" date="2014" name="Proc. Natl. Acad. Sci. U.S.A.">
        <title>Extensive sampling of basidiomycete genomes demonstrates inadequacy of the white-rot/brown-rot paradigm for wood decay fungi.</title>
        <authorList>
            <person name="Riley R."/>
            <person name="Salamov A.A."/>
            <person name="Brown D.W."/>
            <person name="Nagy L.G."/>
            <person name="Floudas D."/>
            <person name="Held B.W."/>
            <person name="Levasseur A."/>
            <person name="Lombard V."/>
            <person name="Morin E."/>
            <person name="Otillar R."/>
            <person name="Lindquist E.A."/>
            <person name="Sun H."/>
            <person name="LaButti K.M."/>
            <person name="Schmutz J."/>
            <person name="Jabbour D."/>
            <person name="Luo H."/>
            <person name="Baker S.E."/>
            <person name="Pisabarro A.G."/>
            <person name="Walton J.D."/>
            <person name="Blanchette R.A."/>
            <person name="Henrissat B."/>
            <person name="Martin F."/>
            <person name="Cullen D."/>
            <person name="Hibbett D.S."/>
            <person name="Grigoriev I.V."/>
        </authorList>
    </citation>
    <scope>NUCLEOTIDE SEQUENCE [LARGE SCALE GENOMIC DNA]</scope>
    <source>
        <strain evidence="13">MUCL 33604</strain>
    </source>
</reference>
<dbReference type="EMBL" id="KL197716">
    <property type="protein sequence ID" value="KDQ59140.1"/>
    <property type="molecule type" value="Genomic_DNA"/>
</dbReference>
<evidence type="ECO:0000259" key="11">
    <source>
        <dbReference type="Pfam" id="PF21105"/>
    </source>
</evidence>
<evidence type="ECO:0000256" key="9">
    <source>
        <dbReference type="SAM" id="MobiDB-lite"/>
    </source>
</evidence>
<feature type="region of interest" description="Disordered" evidence="9">
    <location>
        <begin position="295"/>
        <end position="322"/>
    </location>
</feature>
<evidence type="ECO:0000256" key="8">
    <source>
        <dbReference type="ARBA" id="ARBA00025737"/>
    </source>
</evidence>
<dbReference type="PANTHER" id="PTHR30521">
    <property type="entry name" value="DEFERROCHELATASE/PEROXIDASE"/>
    <property type="match status" value="1"/>
</dbReference>
<dbReference type="InParanoid" id="A0A067PZ14"/>
<dbReference type="NCBIfam" id="TIGR01413">
    <property type="entry name" value="Dyp_perox_fam"/>
    <property type="match status" value="1"/>
</dbReference>